<reference evidence="2" key="2">
    <citation type="submission" date="2025-09" db="UniProtKB">
        <authorList>
            <consortium name="Ensembl"/>
        </authorList>
    </citation>
    <scope>IDENTIFICATION</scope>
</reference>
<sequence length="98" mass="11024">MAWFMGQPASWGRGLPRCLLSWGLPWADTPRGLSWAGASWCLPWPSTTWSLSRTTCTWRLPRATGRAWGLPTSWTAQCSRSLPCCRPLCVCAVTIKRR</sequence>
<feature type="chain" id="PRO_5034220655" description="Secreted protein" evidence="1">
    <location>
        <begin position="17"/>
        <end position="98"/>
    </location>
</feature>
<dbReference type="Proteomes" id="UP000694414">
    <property type="component" value="Unplaced"/>
</dbReference>
<evidence type="ECO:0000313" key="2">
    <source>
        <dbReference type="Ensembl" id="ENSPSMP00000016577.1"/>
    </source>
</evidence>
<dbReference type="AlphaFoldDB" id="A0A8C9DKU7"/>
<organism evidence="2 3">
    <name type="scientific">Prolemur simus</name>
    <name type="common">Greater bamboo lemur</name>
    <name type="synonym">Hapalemur simus</name>
    <dbReference type="NCBI Taxonomy" id="1328070"/>
    <lineage>
        <taxon>Eukaryota</taxon>
        <taxon>Metazoa</taxon>
        <taxon>Chordata</taxon>
        <taxon>Craniata</taxon>
        <taxon>Vertebrata</taxon>
        <taxon>Euteleostomi</taxon>
        <taxon>Mammalia</taxon>
        <taxon>Eutheria</taxon>
        <taxon>Euarchontoglires</taxon>
        <taxon>Primates</taxon>
        <taxon>Strepsirrhini</taxon>
        <taxon>Lemuriformes</taxon>
        <taxon>Lemuridae</taxon>
        <taxon>Prolemur</taxon>
    </lineage>
</organism>
<dbReference type="GeneTree" id="ENSGT00960000189974"/>
<proteinExistence type="predicted"/>
<evidence type="ECO:0000256" key="1">
    <source>
        <dbReference type="SAM" id="SignalP"/>
    </source>
</evidence>
<feature type="signal peptide" evidence="1">
    <location>
        <begin position="1"/>
        <end position="16"/>
    </location>
</feature>
<keyword evidence="1" id="KW-0732">Signal</keyword>
<name>A0A8C9DKU7_PROSS</name>
<reference evidence="2" key="1">
    <citation type="submission" date="2025-08" db="UniProtKB">
        <authorList>
            <consortium name="Ensembl"/>
        </authorList>
    </citation>
    <scope>IDENTIFICATION</scope>
</reference>
<accession>A0A8C9DKU7</accession>
<dbReference type="Ensembl" id="ENSPSMT00000019262.1">
    <property type="protein sequence ID" value="ENSPSMP00000016577.1"/>
    <property type="gene ID" value="ENSPSMG00000011805.1"/>
</dbReference>
<evidence type="ECO:0008006" key="4">
    <source>
        <dbReference type="Google" id="ProtNLM"/>
    </source>
</evidence>
<keyword evidence="3" id="KW-1185">Reference proteome</keyword>
<evidence type="ECO:0000313" key="3">
    <source>
        <dbReference type="Proteomes" id="UP000694414"/>
    </source>
</evidence>
<protein>
    <recommendedName>
        <fullName evidence="4">Secreted protein</fullName>
    </recommendedName>
</protein>